<dbReference type="OrthoDB" id="5572803at2"/>
<keyword evidence="4" id="KW-0049">Antioxidant</keyword>
<sequence length="215" mass="23317">MRYFYRRSRWCLPGLCLPLVGVMAFAGFVCFSPARAALPVGSQAPMFDAQATRNGSEFSFHLADALRKGPVVLYFYPAAFTRGCTMEAHDFASAMDQYTALGATVIGVSTDDMPTLDRFSVSEGHGRFPVATDPQGRIARMYDSRLPLLNRANRTSYVIAPDGRVIYAYSALSPDGHVTHTLDALRQWRAAQGRASPVSLPASTPATTTPSATTP</sequence>
<dbReference type="AlphaFoldDB" id="A0A371Z340"/>
<comment type="caution">
    <text evidence="14">The sequence shown here is derived from an EMBL/GenBank/DDBJ whole genome shotgun (WGS) entry which is preliminary data.</text>
</comment>
<dbReference type="Proteomes" id="UP000262371">
    <property type="component" value="Unassembled WGS sequence"/>
</dbReference>
<reference evidence="14 15" key="1">
    <citation type="submission" date="2018-08" db="EMBL/GenBank/DDBJ databases">
        <title>Komagataeibacter sp. AV 382.</title>
        <authorList>
            <person name="Skraban J."/>
            <person name="Trcek J."/>
        </authorList>
    </citation>
    <scope>NUCLEOTIDE SEQUENCE [LARGE SCALE GENOMIC DNA]</scope>
    <source>
        <strain evidence="14 15">AV 382</strain>
    </source>
</reference>
<evidence type="ECO:0000256" key="2">
    <source>
        <dbReference type="ARBA" id="ARBA00013017"/>
    </source>
</evidence>
<organism evidence="14 15">
    <name type="scientific">Komagataeibacter melaceti</name>
    <dbReference type="NCBI Taxonomy" id="2766577"/>
    <lineage>
        <taxon>Bacteria</taxon>
        <taxon>Pseudomonadati</taxon>
        <taxon>Pseudomonadota</taxon>
        <taxon>Alphaproteobacteria</taxon>
        <taxon>Acetobacterales</taxon>
        <taxon>Acetobacteraceae</taxon>
        <taxon>Komagataeibacter</taxon>
    </lineage>
</organism>
<dbReference type="GO" id="GO:0008379">
    <property type="term" value="F:thioredoxin peroxidase activity"/>
    <property type="evidence" value="ECO:0007669"/>
    <property type="project" value="TreeGrafter"/>
</dbReference>
<evidence type="ECO:0000313" key="14">
    <source>
        <dbReference type="EMBL" id="RFD20920.1"/>
    </source>
</evidence>
<dbReference type="RefSeq" id="WP_116702089.1">
    <property type="nucleotide sequence ID" value="NZ_QUWV01000028.1"/>
</dbReference>
<dbReference type="SUPFAM" id="SSF52833">
    <property type="entry name" value="Thioredoxin-like"/>
    <property type="match status" value="1"/>
</dbReference>
<evidence type="ECO:0000256" key="11">
    <source>
        <dbReference type="ARBA" id="ARBA00049091"/>
    </source>
</evidence>
<evidence type="ECO:0000256" key="12">
    <source>
        <dbReference type="SAM" id="MobiDB-lite"/>
    </source>
</evidence>
<comment type="similarity">
    <text evidence="9">Belongs to the peroxiredoxin family. BCP/PrxQ subfamily.</text>
</comment>
<evidence type="ECO:0000256" key="10">
    <source>
        <dbReference type="ARBA" id="ARBA00042639"/>
    </source>
</evidence>
<dbReference type="GO" id="GO:0005737">
    <property type="term" value="C:cytoplasm"/>
    <property type="evidence" value="ECO:0007669"/>
    <property type="project" value="TreeGrafter"/>
</dbReference>
<dbReference type="GO" id="GO:0034599">
    <property type="term" value="P:cellular response to oxidative stress"/>
    <property type="evidence" value="ECO:0007669"/>
    <property type="project" value="TreeGrafter"/>
</dbReference>
<dbReference type="InterPro" id="IPR013766">
    <property type="entry name" value="Thioredoxin_domain"/>
</dbReference>
<dbReference type="InterPro" id="IPR036249">
    <property type="entry name" value="Thioredoxin-like_sf"/>
</dbReference>
<evidence type="ECO:0000256" key="3">
    <source>
        <dbReference type="ARBA" id="ARBA00022559"/>
    </source>
</evidence>
<proteinExistence type="inferred from homology"/>
<evidence type="ECO:0000256" key="6">
    <source>
        <dbReference type="ARBA" id="ARBA00023157"/>
    </source>
</evidence>
<dbReference type="PANTHER" id="PTHR42801">
    <property type="entry name" value="THIOREDOXIN-DEPENDENT PEROXIDE REDUCTASE"/>
    <property type="match status" value="1"/>
</dbReference>
<comment type="catalytic activity">
    <reaction evidence="11">
        <text>a hydroperoxide + [thioredoxin]-dithiol = an alcohol + [thioredoxin]-disulfide + H2O</text>
        <dbReference type="Rhea" id="RHEA:62620"/>
        <dbReference type="Rhea" id="RHEA-COMP:10698"/>
        <dbReference type="Rhea" id="RHEA-COMP:10700"/>
        <dbReference type="ChEBI" id="CHEBI:15377"/>
        <dbReference type="ChEBI" id="CHEBI:29950"/>
        <dbReference type="ChEBI" id="CHEBI:30879"/>
        <dbReference type="ChEBI" id="CHEBI:35924"/>
        <dbReference type="ChEBI" id="CHEBI:50058"/>
        <dbReference type="EC" id="1.11.1.24"/>
    </reaction>
</comment>
<evidence type="ECO:0000256" key="1">
    <source>
        <dbReference type="ARBA" id="ARBA00003330"/>
    </source>
</evidence>
<gene>
    <name evidence="14" type="ORF">DY926_03440</name>
</gene>
<dbReference type="PROSITE" id="PS51352">
    <property type="entry name" value="THIOREDOXIN_2"/>
    <property type="match status" value="1"/>
</dbReference>
<feature type="compositionally biased region" description="Low complexity" evidence="12">
    <location>
        <begin position="195"/>
        <end position="215"/>
    </location>
</feature>
<accession>A0A371Z340</accession>
<keyword evidence="15" id="KW-1185">Reference proteome</keyword>
<comment type="function">
    <text evidence="1">Thiol-specific peroxidase that catalyzes the reduction of hydrogen peroxide and organic hydroperoxides to water and alcohols, respectively. Plays a role in cell protection against oxidative stress by detoxifying peroxides and as sensor of hydrogen peroxide-mediated signaling events.</text>
</comment>
<dbReference type="EC" id="1.11.1.24" evidence="2"/>
<dbReference type="GO" id="GO:0045454">
    <property type="term" value="P:cell redox homeostasis"/>
    <property type="evidence" value="ECO:0007669"/>
    <property type="project" value="TreeGrafter"/>
</dbReference>
<protein>
    <recommendedName>
        <fullName evidence="2">thioredoxin-dependent peroxiredoxin</fullName>
        <ecNumber evidence="2">1.11.1.24</ecNumber>
    </recommendedName>
    <alternativeName>
        <fullName evidence="8">Thioredoxin peroxidase</fullName>
    </alternativeName>
    <alternativeName>
        <fullName evidence="10">Thioredoxin-dependent peroxiredoxin Bcp</fullName>
    </alternativeName>
</protein>
<evidence type="ECO:0000256" key="5">
    <source>
        <dbReference type="ARBA" id="ARBA00023002"/>
    </source>
</evidence>
<dbReference type="InterPro" id="IPR050924">
    <property type="entry name" value="Peroxiredoxin_BCP/PrxQ"/>
</dbReference>
<keyword evidence="5" id="KW-0560">Oxidoreductase</keyword>
<evidence type="ECO:0000256" key="4">
    <source>
        <dbReference type="ARBA" id="ARBA00022862"/>
    </source>
</evidence>
<keyword evidence="6" id="KW-1015">Disulfide bond</keyword>
<dbReference type="CDD" id="cd03017">
    <property type="entry name" value="PRX_BCP"/>
    <property type="match status" value="1"/>
</dbReference>
<evidence type="ECO:0000256" key="9">
    <source>
        <dbReference type="ARBA" id="ARBA00038489"/>
    </source>
</evidence>
<evidence type="ECO:0000259" key="13">
    <source>
        <dbReference type="PROSITE" id="PS51352"/>
    </source>
</evidence>
<dbReference type="EMBL" id="QUWV01000028">
    <property type="protein sequence ID" value="RFD20920.1"/>
    <property type="molecule type" value="Genomic_DNA"/>
</dbReference>
<dbReference type="Gene3D" id="3.40.30.10">
    <property type="entry name" value="Glutaredoxin"/>
    <property type="match status" value="1"/>
</dbReference>
<name>A0A371Z340_9PROT</name>
<feature type="region of interest" description="Disordered" evidence="12">
    <location>
        <begin position="193"/>
        <end position="215"/>
    </location>
</feature>
<keyword evidence="7" id="KW-0676">Redox-active center</keyword>
<evidence type="ECO:0000256" key="7">
    <source>
        <dbReference type="ARBA" id="ARBA00023284"/>
    </source>
</evidence>
<dbReference type="InterPro" id="IPR000866">
    <property type="entry name" value="AhpC/TSA"/>
</dbReference>
<evidence type="ECO:0000256" key="8">
    <source>
        <dbReference type="ARBA" id="ARBA00032824"/>
    </source>
</evidence>
<dbReference type="PANTHER" id="PTHR42801:SF4">
    <property type="entry name" value="AHPC_TSA FAMILY PROTEIN"/>
    <property type="match status" value="1"/>
</dbReference>
<dbReference type="Pfam" id="PF00578">
    <property type="entry name" value="AhpC-TSA"/>
    <property type="match status" value="1"/>
</dbReference>
<evidence type="ECO:0000313" key="15">
    <source>
        <dbReference type="Proteomes" id="UP000262371"/>
    </source>
</evidence>
<keyword evidence="3" id="KW-0575">Peroxidase</keyword>
<feature type="domain" description="Thioredoxin" evidence="13">
    <location>
        <begin position="38"/>
        <end position="194"/>
    </location>
</feature>